<reference evidence="3 4" key="1">
    <citation type="submission" date="2024-03" db="EMBL/GenBank/DDBJ databases">
        <title>Ignisphaera cupida sp. nov., a hyperthermophilic hydrolytic archaeon from a hot spring of Kamchatka, and proposal of Ignisphaeraceae fam. nov.</title>
        <authorList>
            <person name="Podosokorskaya O.A."/>
            <person name="Elcheninov A.G."/>
            <person name="Maltseva A.I."/>
            <person name="Zayulina K.S."/>
            <person name="Novikov A."/>
            <person name="Merkel A.Y."/>
        </authorList>
    </citation>
    <scope>NUCLEOTIDE SEQUENCE [LARGE SCALE GENOMIC DNA]</scope>
    <source>
        <strain evidence="3 4">38H-sp</strain>
    </source>
</reference>
<dbReference type="Proteomes" id="UP001466331">
    <property type="component" value="Unassembled WGS sequence"/>
</dbReference>
<dbReference type="InterPro" id="IPR029052">
    <property type="entry name" value="Metallo-depent_PP-like"/>
</dbReference>
<feature type="domain" description="Calcineurin-like phosphoesterase" evidence="2">
    <location>
        <begin position="6"/>
        <end position="211"/>
    </location>
</feature>
<evidence type="ECO:0000256" key="1">
    <source>
        <dbReference type="ARBA" id="ARBA00008950"/>
    </source>
</evidence>
<keyword evidence="4" id="KW-1185">Reference proteome</keyword>
<comment type="similarity">
    <text evidence="1">Belongs to the metallophosphoesterase superfamily. YfcE family.</text>
</comment>
<accession>A0ABU9U8X8</accession>
<name>A0ABU9U8X8_9SPIR</name>
<comment type="caution">
    <text evidence="3">The sequence shown here is derived from an EMBL/GenBank/DDBJ whole genome shotgun (WGS) entry which is preliminary data.</text>
</comment>
<organism evidence="3 4">
    <name type="scientific">Rarispira pelagica</name>
    <dbReference type="NCBI Taxonomy" id="3141764"/>
    <lineage>
        <taxon>Bacteria</taxon>
        <taxon>Pseudomonadati</taxon>
        <taxon>Spirochaetota</taxon>
        <taxon>Spirochaetia</taxon>
        <taxon>Winmispirales</taxon>
        <taxon>Winmispiraceae</taxon>
        <taxon>Rarispira</taxon>
    </lineage>
</organism>
<dbReference type="PANTHER" id="PTHR30337">
    <property type="entry name" value="COMPONENT OF ATP-DEPENDENT DSDNA EXONUCLEASE"/>
    <property type="match status" value="1"/>
</dbReference>
<evidence type="ECO:0000313" key="3">
    <source>
        <dbReference type="EMBL" id="MEM5947118.1"/>
    </source>
</evidence>
<dbReference type="InterPro" id="IPR050535">
    <property type="entry name" value="DNA_Repair-Maintenance_Comp"/>
</dbReference>
<proteinExistence type="inferred from homology"/>
<evidence type="ECO:0000259" key="2">
    <source>
        <dbReference type="Pfam" id="PF12850"/>
    </source>
</evidence>
<dbReference type="Pfam" id="PF12850">
    <property type="entry name" value="Metallophos_2"/>
    <property type="match status" value="1"/>
</dbReference>
<dbReference type="EMBL" id="JBCHKQ010000001">
    <property type="protein sequence ID" value="MEM5947118.1"/>
    <property type="molecule type" value="Genomic_DNA"/>
</dbReference>
<sequence length="349" mass="39046">MKNLALLHFADLHVSEKERDYSMSILNEIINAASSCDAIVIAGDLFDSFSDMSALWKPVMGLFASYDRPVIYCAGNHEYLEKGKHSFSEFLPADNVFFVSEPGLSVISPDSLDTEFVVLPFYPGDSSFDAAAVPDFSGKKRVFVSHGTLGGMYEFFSNEDDFAVISPSVLEAVSADYAALGHIHSAFYQKKDGCVLCYPGSSRVWRKGESGKRSCMRVSLGTSVEVERVFLDEAGEWKELSVIAGADDIFSLADTDLSLSDYLTIRLDGIMDNMQAASEFKKKIEELFAGRVRKLDIDDNVDYLSKMSEYRIVKLFLKKMDDIKDKYDKDTWNRALLKGLLELKQELSQ</sequence>
<evidence type="ECO:0000313" key="4">
    <source>
        <dbReference type="Proteomes" id="UP001466331"/>
    </source>
</evidence>
<dbReference type="Gene3D" id="3.60.21.10">
    <property type="match status" value="1"/>
</dbReference>
<protein>
    <submittedName>
        <fullName evidence="3">Metallophosphoesterase family protein</fullName>
    </submittedName>
</protein>
<dbReference type="InterPro" id="IPR024654">
    <property type="entry name" value="Calcineurin-like_PHP_lpxH"/>
</dbReference>
<dbReference type="SUPFAM" id="SSF56300">
    <property type="entry name" value="Metallo-dependent phosphatases"/>
    <property type="match status" value="1"/>
</dbReference>
<gene>
    <name evidence="3" type="ORF">WKV44_01015</name>
</gene>
<dbReference type="PANTHER" id="PTHR30337:SF7">
    <property type="entry name" value="PHOSPHOESTERASE"/>
    <property type="match status" value="1"/>
</dbReference>
<dbReference type="RefSeq" id="WP_420068571.1">
    <property type="nucleotide sequence ID" value="NZ_JBCHKQ010000001.1"/>
</dbReference>